<evidence type="ECO:0000313" key="2">
    <source>
        <dbReference type="EMBL" id="PSL32463.1"/>
    </source>
</evidence>
<evidence type="ECO:0000313" key="3">
    <source>
        <dbReference type="Proteomes" id="UP000241964"/>
    </source>
</evidence>
<dbReference type="SUPFAM" id="SSF56925">
    <property type="entry name" value="OMPA-like"/>
    <property type="match status" value="1"/>
</dbReference>
<protein>
    <recommendedName>
        <fullName evidence="4">Outer membrane protein with beta-barrel domain</fullName>
    </recommendedName>
</protein>
<name>A0A2P8GER2_9BACT</name>
<keyword evidence="3" id="KW-1185">Reference proteome</keyword>
<proteinExistence type="predicted"/>
<sequence length="526" mass="56741">MIELPDDELDKLFRKSSEELDPTYEPDDWNDLRKLLDKQDGKTPAGWWRKWWPLGVLALLIPVGIALYSLEGEKGGKEDGGKGIALKGLETEDGGSERGVVEDGGVKAAGDESGVVRESGIVNESGSSLEKVGKPGGSGEEAVKSAASVDKGNPAVDNTNELVAKRNEAVRNGKIAIGDKLKTSEKEAGKSSSKSELNNAASNGRKPLPRSQSKAGGVFLEPNRSKVEGGDGALSLKNNANTEGRETSLPQAASRQDGNAGSKALTGSEGEPLIKAGESGRALISASALDSKTLKWSVLSLPGISAPEQEIMAEPAPRESSMSADDQPLMAVRFGYSPDLSTVGLKDFSKPGTSVSLLVEYSVLPRLYLQSGAVWSRKDYSASAEAYQLPKHKYYPPLALSGIDGVCKVLEIPLNVRYDIASGERSRWFATGGFSSYHMNGEKYKYYYIDPNDPSAEKWPGWNGKTGWYWLSHANVSAGYEYRISRKLSLLAEPSIRMPLKRVGYGKVNLITTGLWLSVRYTPVFK</sequence>
<evidence type="ECO:0000256" key="1">
    <source>
        <dbReference type="SAM" id="MobiDB-lite"/>
    </source>
</evidence>
<dbReference type="AlphaFoldDB" id="A0A2P8GER2"/>
<comment type="caution">
    <text evidence="2">The sequence shown here is derived from an EMBL/GenBank/DDBJ whole genome shotgun (WGS) entry which is preliminary data.</text>
</comment>
<dbReference type="Proteomes" id="UP000241964">
    <property type="component" value="Unassembled WGS sequence"/>
</dbReference>
<dbReference type="EMBL" id="PYAS01000002">
    <property type="protein sequence ID" value="PSL32463.1"/>
    <property type="molecule type" value="Genomic_DNA"/>
</dbReference>
<feature type="region of interest" description="Disordered" evidence="1">
    <location>
        <begin position="181"/>
        <end position="273"/>
    </location>
</feature>
<feature type="region of interest" description="Disordered" evidence="1">
    <location>
        <begin position="121"/>
        <end position="157"/>
    </location>
</feature>
<evidence type="ECO:0008006" key="4">
    <source>
        <dbReference type="Google" id="ProtNLM"/>
    </source>
</evidence>
<feature type="compositionally biased region" description="Polar residues" evidence="1">
    <location>
        <begin position="236"/>
        <end position="259"/>
    </location>
</feature>
<organism evidence="2 3">
    <name type="scientific">Dyadobacter jiangsuensis</name>
    <dbReference type="NCBI Taxonomy" id="1591085"/>
    <lineage>
        <taxon>Bacteria</taxon>
        <taxon>Pseudomonadati</taxon>
        <taxon>Bacteroidota</taxon>
        <taxon>Cytophagia</taxon>
        <taxon>Cytophagales</taxon>
        <taxon>Spirosomataceae</taxon>
        <taxon>Dyadobacter</taxon>
    </lineage>
</organism>
<dbReference type="InterPro" id="IPR011250">
    <property type="entry name" value="OMP/PagP_B-barrel"/>
</dbReference>
<gene>
    <name evidence="2" type="ORF">CLV60_102178</name>
</gene>
<dbReference type="RefSeq" id="WP_106594113.1">
    <property type="nucleotide sequence ID" value="NZ_PYAS01000002.1"/>
</dbReference>
<reference evidence="2 3" key="1">
    <citation type="submission" date="2018-03" db="EMBL/GenBank/DDBJ databases">
        <title>Genomic Encyclopedia of Archaeal and Bacterial Type Strains, Phase II (KMG-II): from individual species to whole genera.</title>
        <authorList>
            <person name="Goeker M."/>
        </authorList>
    </citation>
    <scope>NUCLEOTIDE SEQUENCE [LARGE SCALE GENOMIC DNA]</scope>
    <source>
        <strain evidence="2 3">DSM 29057</strain>
    </source>
</reference>
<accession>A0A2P8GER2</accession>
<dbReference type="OrthoDB" id="1523584at2"/>